<dbReference type="InterPro" id="IPR020846">
    <property type="entry name" value="MFS_dom"/>
</dbReference>
<dbReference type="SUPFAM" id="SSF103473">
    <property type="entry name" value="MFS general substrate transporter"/>
    <property type="match status" value="1"/>
</dbReference>
<dbReference type="Gene3D" id="2.60.40.10">
    <property type="entry name" value="Immunoglobulins"/>
    <property type="match status" value="1"/>
</dbReference>
<dbReference type="Pfam" id="PF07690">
    <property type="entry name" value="MFS_1"/>
    <property type="match status" value="1"/>
</dbReference>
<keyword evidence="3" id="KW-1003">Cell membrane</keyword>
<sequence>MSTTTTAPVQQDQQDQQFTMSHREIMEALWGLLLGMFVAILSSTVVSNALPIIVPDLGGSESGYTWVVVAALLATTISTPIWGKLADLFSKKLLVQIALLIFVVASAVAGLSQSMGMLITMRVLQGLGGGGLTALAQVILATMISPRERGKYSGYLGATFALATVGGPLIGGVLTEHLSWHWCFYVGVPFAVAAFVVLQLKLKLPVVKRPVHIDYLGSILLAAGVSSLLIWVSLAGQEFDWWSWQTWLMVGGGIALLALTVLAERTAPEPIIPLRFFANRTVALAALSSLFVGVGLFGGTVFLSQYFQLARGESPTMAGVMTIPLIAGLFFSSTISGQVISRTGKWKAWVLVGGVLMTAGLGLLSTIAFDTNYWVVAPYMLLVGAGVGMLLQNLVLAVQNVIEPRDLGAASSFVAFSRSLGGAIGVSALGALLANRVRHHLEDGLAAAGIDASGAAAAGGSGIPNLSTIPEPVRTIVQSAYGSSIADVFLVAAPFALLAFLVTIFLKERVLRGRGEALVPEGAEDTTTEQRWNAPADHEADADAASRNGHGQPVAARRAAGAVLEQRAPEPEPELEPVAAQAAPAPLAVSGTVRQNATRPLAGAQVTLADQSGRQVGRTVSDEDGRYVLPLGSGGTFLLIVAAAHRAPTASLVAVGDAPVVRDVTLAGRSAITGRVLRHDAERDAPVGVPDALVTLTDVTGEVVASTRSEADGGYAFERLVAGSYVLTAQSAEHRPLARGVEVPESGALACDLAVTGGGRLTGTVVAASDGHAVREATVTLVDAEGQVVDTALTGEDGDYLFDDLAAGRYTLTAAGYAPVAMEVVVDEDAVSALQVPLGSGTGALSGHGVPAEQR</sequence>
<evidence type="ECO:0000313" key="10">
    <source>
        <dbReference type="EMBL" id="MBP2417899.1"/>
    </source>
</evidence>
<dbReference type="CDD" id="cd17502">
    <property type="entry name" value="MFS_Azr1_MDR_like"/>
    <property type="match status" value="1"/>
</dbReference>
<feature type="transmembrane region" description="Helical" evidence="8">
    <location>
        <begin position="93"/>
        <end position="111"/>
    </location>
</feature>
<feature type="transmembrane region" description="Helical" evidence="8">
    <location>
        <begin position="179"/>
        <end position="200"/>
    </location>
</feature>
<dbReference type="InterPro" id="IPR011701">
    <property type="entry name" value="MFS"/>
</dbReference>
<dbReference type="NCBIfam" id="TIGR00711">
    <property type="entry name" value="efflux_EmrB"/>
    <property type="match status" value="1"/>
</dbReference>
<evidence type="ECO:0000256" key="1">
    <source>
        <dbReference type="ARBA" id="ARBA00004651"/>
    </source>
</evidence>
<evidence type="ECO:0000313" key="11">
    <source>
        <dbReference type="Proteomes" id="UP000758168"/>
    </source>
</evidence>
<feature type="transmembrane region" description="Helical" evidence="8">
    <location>
        <begin position="316"/>
        <end position="336"/>
    </location>
</feature>
<keyword evidence="6 8" id="KW-0472">Membrane</keyword>
<proteinExistence type="predicted"/>
<feature type="transmembrane region" description="Helical" evidence="8">
    <location>
        <begin position="282"/>
        <end position="304"/>
    </location>
</feature>
<dbReference type="SUPFAM" id="SSF49478">
    <property type="entry name" value="Cna protein B-type domain"/>
    <property type="match status" value="2"/>
</dbReference>
<organism evidence="10 11">
    <name type="scientific">Microlunatus capsulatus</name>
    <dbReference type="NCBI Taxonomy" id="99117"/>
    <lineage>
        <taxon>Bacteria</taxon>
        <taxon>Bacillati</taxon>
        <taxon>Actinomycetota</taxon>
        <taxon>Actinomycetes</taxon>
        <taxon>Propionibacteriales</taxon>
        <taxon>Propionibacteriaceae</taxon>
        <taxon>Microlunatus</taxon>
    </lineage>
</organism>
<dbReference type="Pfam" id="PF13620">
    <property type="entry name" value="CarboxypepD_reg"/>
    <property type="match status" value="3"/>
</dbReference>
<keyword evidence="2" id="KW-0813">Transport</keyword>
<dbReference type="InterPro" id="IPR036259">
    <property type="entry name" value="MFS_trans_sf"/>
</dbReference>
<dbReference type="Gene3D" id="2.60.40.1120">
    <property type="entry name" value="Carboxypeptidase-like, regulatory domain"/>
    <property type="match status" value="2"/>
</dbReference>
<feature type="transmembrane region" description="Helical" evidence="8">
    <location>
        <begin position="123"/>
        <end position="143"/>
    </location>
</feature>
<dbReference type="InterPro" id="IPR013783">
    <property type="entry name" value="Ig-like_fold"/>
</dbReference>
<feature type="transmembrane region" description="Helical" evidence="8">
    <location>
        <begin position="375"/>
        <end position="398"/>
    </location>
</feature>
<dbReference type="Gene3D" id="1.20.1250.20">
    <property type="entry name" value="MFS general substrate transporter like domains"/>
    <property type="match status" value="1"/>
</dbReference>
<feature type="transmembrane region" description="Helical" evidence="8">
    <location>
        <begin position="212"/>
        <end position="232"/>
    </location>
</feature>
<evidence type="ECO:0000259" key="9">
    <source>
        <dbReference type="PROSITE" id="PS50850"/>
    </source>
</evidence>
<dbReference type="EMBL" id="JAGIOB010000001">
    <property type="protein sequence ID" value="MBP2417899.1"/>
    <property type="molecule type" value="Genomic_DNA"/>
</dbReference>
<evidence type="ECO:0000256" key="5">
    <source>
        <dbReference type="ARBA" id="ARBA00022989"/>
    </source>
</evidence>
<protein>
    <submittedName>
        <fullName evidence="10">EmrB/QacA subfamily drug resistance transporter</fullName>
    </submittedName>
</protein>
<accession>A0ABS4ZAB6</accession>
<evidence type="ECO:0000256" key="7">
    <source>
        <dbReference type="SAM" id="MobiDB-lite"/>
    </source>
</evidence>
<feature type="transmembrane region" description="Helical" evidence="8">
    <location>
        <begin position="155"/>
        <end position="173"/>
    </location>
</feature>
<keyword evidence="4 8" id="KW-0812">Transmembrane</keyword>
<feature type="region of interest" description="Disordered" evidence="7">
    <location>
        <begin position="521"/>
        <end position="560"/>
    </location>
</feature>
<feature type="transmembrane region" description="Helical" evidence="8">
    <location>
        <begin position="348"/>
        <end position="369"/>
    </location>
</feature>
<dbReference type="PRINTS" id="PR01036">
    <property type="entry name" value="TCRTETB"/>
</dbReference>
<reference evidence="10 11" key="1">
    <citation type="submission" date="2021-03" db="EMBL/GenBank/DDBJ databases">
        <title>Sequencing the genomes of 1000 actinobacteria strains.</title>
        <authorList>
            <person name="Klenk H.-P."/>
        </authorList>
    </citation>
    <scope>NUCLEOTIDE SEQUENCE [LARGE SCALE GENOMIC DNA]</scope>
    <source>
        <strain evidence="10 11">DSM 12936</strain>
    </source>
</reference>
<feature type="transmembrane region" description="Helical" evidence="8">
    <location>
        <begin position="244"/>
        <end position="262"/>
    </location>
</feature>
<dbReference type="PANTHER" id="PTHR23501:SF197">
    <property type="entry name" value="COMD"/>
    <property type="match status" value="1"/>
</dbReference>
<feature type="transmembrane region" description="Helical" evidence="8">
    <location>
        <begin position="488"/>
        <end position="506"/>
    </location>
</feature>
<dbReference type="Gene3D" id="1.20.1720.10">
    <property type="entry name" value="Multidrug resistance protein D"/>
    <property type="match status" value="1"/>
</dbReference>
<dbReference type="RefSeq" id="WP_210056953.1">
    <property type="nucleotide sequence ID" value="NZ_BAAAMH010000010.1"/>
</dbReference>
<keyword evidence="11" id="KW-1185">Reference proteome</keyword>
<keyword evidence="5 8" id="KW-1133">Transmembrane helix</keyword>
<evidence type="ECO:0000256" key="8">
    <source>
        <dbReference type="SAM" id="Phobius"/>
    </source>
</evidence>
<dbReference type="SUPFAM" id="SSF49464">
    <property type="entry name" value="Carboxypeptidase regulatory domain-like"/>
    <property type="match status" value="1"/>
</dbReference>
<evidence type="ECO:0000256" key="6">
    <source>
        <dbReference type="ARBA" id="ARBA00023136"/>
    </source>
</evidence>
<feature type="transmembrane region" description="Helical" evidence="8">
    <location>
        <begin position="63"/>
        <end position="81"/>
    </location>
</feature>
<comment type="caution">
    <text evidence="10">The sequence shown here is derived from an EMBL/GenBank/DDBJ whole genome shotgun (WGS) entry which is preliminary data.</text>
</comment>
<evidence type="ECO:0000256" key="4">
    <source>
        <dbReference type="ARBA" id="ARBA00022692"/>
    </source>
</evidence>
<dbReference type="PROSITE" id="PS50850">
    <property type="entry name" value="MFS"/>
    <property type="match status" value="1"/>
</dbReference>
<dbReference type="PANTHER" id="PTHR23501">
    <property type="entry name" value="MAJOR FACILITATOR SUPERFAMILY"/>
    <property type="match status" value="1"/>
</dbReference>
<name>A0ABS4ZAB6_9ACTN</name>
<dbReference type="InterPro" id="IPR004638">
    <property type="entry name" value="EmrB-like"/>
</dbReference>
<comment type="subcellular location">
    <subcellularLocation>
        <location evidence="1">Cell membrane</location>
        <topology evidence="1">Multi-pass membrane protein</topology>
    </subcellularLocation>
</comment>
<dbReference type="InterPro" id="IPR008969">
    <property type="entry name" value="CarboxyPept-like_regulatory"/>
</dbReference>
<feature type="domain" description="Major facilitator superfamily (MFS) profile" evidence="9">
    <location>
        <begin position="28"/>
        <end position="511"/>
    </location>
</feature>
<evidence type="ECO:0000256" key="2">
    <source>
        <dbReference type="ARBA" id="ARBA00022448"/>
    </source>
</evidence>
<feature type="transmembrane region" description="Helical" evidence="8">
    <location>
        <begin position="28"/>
        <end position="51"/>
    </location>
</feature>
<gene>
    <name evidence="10" type="ORF">JOF54_002821</name>
</gene>
<dbReference type="Proteomes" id="UP000758168">
    <property type="component" value="Unassembled WGS sequence"/>
</dbReference>
<evidence type="ECO:0000256" key="3">
    <source>
        <dbReference type="ARBA" id="ARBA00022475"/>
    </source>
</evidence>